<gene>
    <name evidence="1" type="ORF">SGQ83_02340</name>
</gene>
<keyword evidence="2" id="KW-1185">Reference proteome</keyword>
<evidence type="ECO:0000313" key="2">
    <source>
        <dbReference type="Proteomes" id="UP001273350"/>
    </source>
</evidence>
<protein>
    <recommendedName>
        <fullName evidence="3">Helicase</fullName>
    </recommendedName>
</protein>
<organism evidence="1 2">
    <name type="scientific">Flavobacterium cupriresistens</name>
    <dbReference type="NCBI Taxonomy" id="2893885"/>
    <lineage>
        <taxon>Bacteria</taxon>
        <taxon>Pseudomonadati</taxon>
        <taxon>Bacteroidota</taxon>
        <taxon>Flavobacteriia</taxon>
        <taxon>Flavobacteriales</taxon>
        <taxon>Flavobacteriaceae</taxon>
        <taxon>Flavobacterium</taxon>
    </lineage>
</organism>
<comment type="caution">
    <text evidence="1">The sequence shown here is derived from an EMBL/GenBank/DDBJ whole genome shotgun (WGS) entry which is preliminary data.</text>
</comment>
<dbReference type="Proteomes" id="UP001273350">
    <property type="component" value="Unassembled WGS sequence"/>
</dbReference>
<name>A0ABU4R6G6_9FLAO</name>
<dbReference type="EMBL" id="JAWXVI010000001">
    <property type="protein sequence ID" value="MDX6188172.1"/>
    <property type="molecule type" value="Genomic_DNA"/>
</dbReference>
<proteinExistence type="predicted"/>
<accession>A0ABU4R6G6</accession>
<reference evidence="1 2" key="1">
    <citation type="submission" date="2023-11" db="EMBL/GenBank/DDBJ databases">
        <title>Unpublished Manusciprt.</title>
        <authorList>
            <person name="Saticioglu I.B."/>
            <person name="Ay H."/>
            <person name="Ajmi N."/>
            <person name="Altun S."/>
            <person name="Duman M."/>
        </authorList>
    </citation>
    <scope>NUCLEOTIDE SEQUENCE [LARGE SCALE GENOMIC DNA]</scope>
    <source>
        <strain evidence="1 2">Fl-318</strain>
    </source>
</reference>
<evidence type="ECO:0000313" key="1">
    <source>
        <dbReference type="EMBL" id="MDX6188172.1"/>
    </source>
</evidence>
<evidence type="ECO:0008006" key="3">
    <source>
        <dbReference type="Google" id="ProtNLM"/>
    </source>
</evidence>
<dbReference type="RefSeq" id="WP_230002442.1">
    <property type="nucleotide sequence ID" value="NZ_CP087134.1"/>
</dbReference>
<sequence>MDRTEKKDISLIQNEGLNKAQLLQKLKEAQIGLNEYAHTLFNSDLFQPSLLSSEVNLIELSMSEIGLKNGGNFEDIKKHLKALNLSHCPLEIAIYVRLKFKDQLESDEKKSNKTPPGSITFFSKPLSEEDDFPKGFYIKNTNGTLWLRGYICSEDYIWEPNDRMIFKVNK</sequence>